<sequence length="429" mass="44708">MSSVTAGPVLERPLELGSAFSTTWQVMRTRYGTFVLVPFLPVLVGLVLGVVVTALLVAVVAGAVTADDPTAAVVAGVVGYAVWLLAIGLVQLRAEGMKAVLVQQTLEGRRPRVGDLWRETRGYWGRALPYFLLVALATTVLLAVLVVPGLLAALFGDPESAIGPAVVVTMVLYLALSVGLVWISVKLSPVTMVLAVERHGGLAAARRAWHLTDGHFWRTLGYTYLASLVPGAIIGFAYVIGYMISLAAYVGSMVSMMTQLTSESAPDLQALFGVYGAAIGTSLLGATLPVLAAILVQPFMSCFVTTYSMDLSRRQARPGDPASPSGGWQPTPYPPQPVQQWSGVPAAPPWAASPYGAGPQRGYGAPPPGFGPPPSPSPYGPAPTGPGRGPVQPPYPGPPGGPSATGWQGPQQGGRPDDQGWGTPPPRHP</sequence>
<dbReference type="Proteomes" id="UP000198546">
    <property type="component" value="Chromosome i"/>
</dbReference>
<dbReference type="STRING" id="675864.SAMN04489747_0279"/>
<feature type="transmembrane region" description="Helical" evidence="2">
    <location>
        <begin position="70"/>
        <end position="90"/>
    </location>
</feature>
<gene>
    <name evidence="3" type="ORF">SAMN04489747_0279</name>
</gene>
<evidence type="ECO:0000313" key="4">
    <source>
        <dbReference type="Proteomes" id="UP000198546"/>
    </source>
</evidence>
<dbReference type="AlphaFoldDB" id="A0A1G6SBF8"/>
<name>A0A1G6SBF8_9ACTN</name>
<evidence type="ECO:0008006" key="5">
    <source>
        <dbReference type="Google" id="ProtNLM"/>
    </source>
</evidence>
<feature type="compositionally biased region" description="Low complexity" evidence="1">
    <location>
        <begin position="406"/>
        <end position="422"/>
    </location>
</feature>
<dbReference type="OrthoDB" id="3733986at2"/>
<keyword evidence="2" id="KW-0812">Transmembrane</keyword>
<feature type="transmembrane region" description="Helical" evidence="2">
    <location>
        <begin position="161"/>
        <end position="183"/>
    </location>
</feature>
<dbReference type="InterPro" id="IPR055966">
    <property type="entry name" value="DUF7544"/>
</dbReference>
<feature type="transmembrane region" description="Helical" evidence="2">
    <location>
        <begin position="34"/>
        <end position="64"/>
    </location>
</feature>
<reference evidence="3 4" key="1">
    <citation type="submission" date="2016-10" db="EMBL/GenBank/DDBJ databases">
        <authorList>
            <person name="de Groot N.N."/>
        </authorList>
    </citation>
    <scope>NUCLEOTIDE SEQUENCE [LARGE SCALE GENOMIC DNA]</scope>
    <source>
        <strain evidence="3 4">MON 2.2</strain>
    </source>
</reference>
<organism evidence="3 4">
    <name type="scientific">Auraticoccus monumenti</name>
    <dbReference type="NCBI Taxonomy" id="675864"/>
    <lineage>
        <taxon>Bacteria</taxon>
        <taxon>Bacillati</taxon>
        <taxon>Actinomycetota</taxon>
        <taxon>Actinomycetes</taxon>
        <taxon>Propionibacteriales</taxon>
        <taxon>Propionibacteriaceae</taxon>
        <taxon>Auraticoccus</taxon>
    </lineage>
</organism>
<keyword evidence="2" id="KW-0472">Membrane</keyword>
<keyword evidence="2" id="KW-1133">Transmembrane helix</keyword>
<proteinExistence type="predicted"/>
<feature type="compositionally biased region" description="Pro residues" evidence="1">
    <location>
        <begin position="365"/>
        <end position="384"/>
    </location>
</feature>
<dbReference type="EMBL" id="LT629688">
    <property type="protein sequence ID" value="SDD14189.1"/>
    <property type="molecule type" value="Genomic_DNA"/>
</dbReference>
<feature type="transmembrane region" description="Helical" evidence="2">
    <location>
        <begin position="224"/>
        <end position="250"/>
    </location>
</feature>
<dbReference type="RefSeq" id="WP_157676906.1">
    <property type="nucleotide sequence ID" value="NZ_LT629688.1"/>
</dbReference>
<evidence type="ECO:0000313" key="3">
    <source>
        <dbReference type="EMBL" id="SDD14189.1"/>
    </source>
</evidence>
<protein>
    <recommendedName>
        <fullName evidence="5">Glycerophosphoryl diester phosphodiesterase membrane domain-containing protein</fullName>
    </recommendedName>
</protein>
<evidence type="ECO:0000256" key="1">
    <source>
        <dbReference type="SAM" id="MobiDB-lite"/>
    </source>
</evidence>
<dbReference type="Pfam" id="PF24400">
    <property type="entry name" value="DUF7544"/>
    <property type="match status" value="1"/>
</dbReference>
<feature type="region of interest" description="Disordered" evidence="1">
    <location>
        <begin position="314"/>
        <end position="429"/>
    </location>
</feature>
<feature type="transmembrane region" description="Helical" evidence="2">
    <location>
        <begin position="130"/>
        <end position="155"/>
    </location>
</feature>
<accession>A0A1G6SBF8</accession>
<feature type="compositionally biased region" description="Pro residues" evidence="1">
    <location>
        <begin position="391"/>
        <end position="401"/>
    </location>
</feature>
<evidence type="ECO:0000256" key="2">
    <source>
        <dbReference type="SAM" id="Phobius"/>
    </source>
</evidence>
<feature type="transmembrane region" description="Helical" evidence="2">
    <location>
        <begin position="270"/>
        <end position="296"/>
    </location>
</feature>
<keyword evidence="4" id="KW-1185">Reference proteome</keyword>